<name>A0ABR1P2B7_DIAER</name>
<comment type="caution">
    <text evidence="2">The sequence shown here is derived from an EMBL/GenBank/DDBJ whole genome shotgun (WGS) entry which is preliminary data.</text>
</comment>
<dbReference type="Proteomes" id="UP001430848">
    <property type="component" value="Unassembled WGS sequence"/>
</dbReference>
<organism evidence="2 3">
    <name type="scientific">Diaporthe eres</name>
    <name type="common">Phomopsis oblonga</name>
    <dbReference type="NCBI Taxonomy" id="83184"/>
    <lineage>
        <taxon>Eukaryota</taxon>
        <taxon>Fungi</taxon>
        <taxon>Dikarya</taxon>
        <taxon>Ascomycota</taxon>
        <taxon>Pezizomycotina</taxon>
        <taxon>Sordariomycetes</taxon>
        <taxon>Sordariomycetidae</taxon>
        <taxon>Diaporthales</taxon>
        <taxon>Diaporthaceae</taxon>
        <taxon>Diaporthe</taxon>
        <taxon>Diaporthe eres species complex</taxon>
    </lineage>
</organism>
<reference evidence="2 3" key="1">
    <citation type="submission" date="2024-02" db="EMBL/GenBank/DDBJ databases">
        <title>De novo assembly and annotation of 12 fungi associated with fruit tree decline syndrome in Ontario, Canada.</title>
        <authorList>
            <person name="Sulman M."/>
            <person name="Ellouze W."/>
            <person name="Ilyukhin E."/>
        </authorList>
    </citation>
    <scope>NUCLEOTIDE SEQUENCE [LARGE SCALE GENOMIC DNA]</scope>
    <source>
        <strain evidence="2 3">M169</strain>
    </source>
</reference>
<protein>
    <submittedName>
        <fullName evidence="2">Uncharacterized protein</fullName>
    </submittedName>
</protein>
<gene>
    <name evidence="2" type="ORF">SLS63_008523</name>
</gene>
<accession>A0ABR1P2B7</accession>
<sequence>MVTDVMQYAGDGARRLAGWVWERNPFLRLVDNIEEFLDNTLAEVPEVKPEPEGKSAVKPNKTEANAEPEANDGFDLCEVDS</sequence>
<keyword evidence="3" id="KW-1185">Reference proteome</keyword>
<evidence type="ECO:0000313" key="2">
    <source>
        <dbReference type="EMBL" id="KAK7724686.1"/>
    </source>
</evidence>
<evidence type="ECO:0000313" key="3">
    <source>
        <dbReference type="Proteomes" id="UP001430848"/>
    </source>
</evidence>
<evidence type="ECO:0000256" key="1">
    <source>
        <dbReference type="SAM" id="MobiDB-lite"/>
    </source>
</evidence>
<proteinExistence type="predicted"/>
<feature type="region of interest" description="Disordered" evidence="1">
    <location>
        <begin position="48"/>
        <end position="81"/>
    </location>
</feature>
<feature type="compositionally biased region" description="Acidic residues" evidence="1">
    <location>
        <begin position="69"/>
        <end position="81"/>
    </location>
</feature>
<dbReference type="EMBL" id="JAKNSF020000055">
    <property type="protein sequence ID" value="KAK7724686.1"/>
    <property type="molecule type" value="Genomic_DNA"/>
</dbReference>